<dbReference type="EMBL" id="JAJJMB010014260">
    <property type="protein sequence ID" value="KAI3861639.1"/>
    <property type="molecule type" value="Genomic_DNA"/>
</dbReference>
<organism evidence="1 2">
    <name type="scientific">Papaver atlanticum</name>
    <dbReference type="NCBI Taxonomy" id="357466"/>
    <lineage>
        <taxon>Eukaryota</taxon>
        <taxon>Viridiplantae</taxon>
        <taxon>Streptophyta</taxon>
        <taxon>Embryophyta</taxon>
        <taxon>Tracheophyta</taxon>
        <taxon>Spermatophyta</taxon>
        <taxon>Magnoliopsida</taxon>
        <taxon>Ranunculales</taxon>
        <taxon>Papaveraceae</taxon>
        <taxon>Papaveroideae</taxon>
        <taxon>Papaver</taxon>
    </lineage>
</organism>
<sequence>HFLDTTNTFHFPFGEMGFTPLDWVMLTGLSIGVGDDIMYEPKKYIFDYIREHIFPEIQDPSL</sequence>
<reference evidence="1" key="1">
    <citation type="submission" date="2022-04" db="EMBL/GenBank/DDBJ databases">
        <title>A functionally conserved STORR gene fusion in Papaver species that diverged 16.8 million years ago.</title>
        <authorList>
            <person name="Catania T."/>
        </authorList>
    </citation>
    <scope>NUCLEOTIDE SEQUENCE</scope>
    <source>
        <strain evidence="1">S-188037</strain>
    </source>
</reference>
<name>A0AAD4X7G5_9MAGN</name>
<gene>
    <name evidence="1" type="ORF">MKW98_000591</name>
</gene>
<proteinExistence type="predicted"/>
<keyword evidence="2" id="KW-1185">Reference proteome</keyword>
<accession>A0AAD4X7G5</accession>
<comment type="caution">
    <text evidence="1">The sequence shown here is derived from an EMBL/GenBank/DDBJ whole genome shotgun (WGS) entry which is preliminary data.</text>
</comment>
<evidence type="ECO:0000313" key="1">
    <source>
        <dbReference type="EMBL" id="KAI3861639.1"/>
    </source>
</evidence>
<evidence type="ECO:0000313" key="2">
    <source>
        <dbReference type="Proteomes" id="UP001202328"/>
    </source>
</evidence>
<evidence type="ECO:0008006" key="3">
    <source>
        <dbReference type="Google" id="ProtNLM"/>
    </source>
</evidence>
<feature type="non-terminal residue" evidence="1">
    <location>
        <position position="62"/>
    </location>
</feature>
<feature type="non-terminal residue" evidence="1">
    <location>
        <position position="1"/>
    </location>
</feature>
<dbReference type="Proteomes" id="UP001202328">
    <property type="component" value="Unassembled WGS sequence"/>
</dbReference>
<protein>
    <recommendedName>
        <fullName evidence="3">Aminotransferase-like plant mobile domain-containing protein</fullName>
    </recommendedName>
</protein>
<dbReference type="AlphaFoldDB" id="A0AAD4X7G5"/>